<accession>A0A2J7Z9U8</accession>
<reference evidence="2 3" key="1">
    <citation type="submission" date="2015-09" db="EMBL/GenBank/DDBJ databases">
        <title>Genome sequence, genome mining and natural product profiling of a biocontrol bacterium Streptomyces malaysiensis F913.</title>
        <authorList>
            <person name="Xu Y."/>
            <person name="Wei J."/>
            <person name="Xie J."/>
            <person name="Li T."/>
            <person name="Zhou Z."/>
        </authorList>
    </citation>
    <scope>NUCLEOTIDE SEQUENCE [LARGE SCALE GENOMIC DNA]</scope>
    <source>
        <strain evidence="2 3">F913</strain>
    </source>
</reference>
<dbReference type="RefSeq" id="WP_102934480.1">
    <property type="nucleotide sequence ID" value="NZ_LJIW01000001.1"/>
</dbReference>
<dbReference type="Proteomes" id="UP000236520">
    <property type="component" value="Unassembled WGS sequence"/>
</dbReference>
<dbReference type="AlphaFoldDB" id="A0A2J7Z9U8"/>
<gene>
    <name evidence="2" type="ORF">SMF913_13060</name>
</gene>
<evidence type="ECO:0000313" key="3">
    <source>
        <dbReference type="Proteomes" id="UP000236520"/>
    </source>
</evidence>
<protein>
    <submittedName>
        <fullName evidence="2">Uncharacterized protein</fullName>
    </submittedName>
</protein>
<proteinExistence type="predicted"/>
<evidence type="ECO:0000256" key="1">
    <source>
        <dbReference type="SAM" id="MobiDB-lite"/>
    </source>
</evidence>
<comment type="caution">
    <text evidence="2">The sequence shown here is derived from an EMBL/GenBank/DDBJ whole genome shotgun (WGS) entry which is preliminary data.</text>
</comment>
<keyword evidence="3" id="KW-1185">Reference proteome</keyword>
<organism evidence="2 3">
    <name type="scientific">Streptomyces malaysiensis</name>
    <dbReference type="NCBI Taxonomy" id="92644"/>
    <lineage>
        <taxon>Bacteria</taxon>
        <taxon>Bacillati</taxon>
        <taxon>Actinomycetota</taxon>
        <taxon>Actinomycetes</taxon>
        <taxon>Kitasatosporales</taxon>
        <taxon>Streptomycetaceae</taxon>
        <taxon>Streptomyces</taxon>
        <taxon>Streptomyces violaceusniger group</taxon>
    </lineage>
</organism>
<name>A0A2J7Z9U8_STRMQ</name>
<dbReference type="EMBL" id="LJIW01000001">
    <property type="protein sequence ID" value="PNG97035.1"/>
    <property type="molecule type" value="Genomic_DNA"/>
</dbReference>
<evidence type="ECO:0000313" key="2">
    <source>
        <dbReference type="EMBL" id="PNG97035.1"/>
    </source>
</evidence>
<feature type="region of interest" description="Disordered" evidence="1">
    <location>
        <begin position="40"/>
        <end position="62"/>
    </location>
</feature>
<sequence>MTPQEFVKRHGDPSDWCGQECAEYLEECEAARIAGTVPQATVPAACEKSASSKAPARKPRRG</sequence>